<dbReference type="InterPro" id="IPR013670">
    <property type="entry name" value="EcoEI_R_C_dom"/>
</dbReference>
<dbReference type="PANTHER" id="PTHR47396:SF1">
    <property type="entry name" value="ATP-DEPENDENT HELICASE IRC3-RELATED"/>
    <property type="match status" value="1"/>
</dbReference>
<dbReference type="AlphaFoldDB" id="A0A286H431"/>
<feature type="compositionally biased region" description="Acidic residues" evidence="1">
    <location>
        <begin position="547"/>
        <end position="557"/>
    </location>
</feature>
<accession>A0A286H431</accession>
<evidence type="ECO:0000313" key="3">
    <source>
        <dbReference type="EMBL" id="SOE02560.1"/>
    </source>
</evidence>
<dbReference type="InterPro" id="IPR007409">
    <property type="entry name" value="Restrct_endonuc_type1_HsdR_N"/>
</dbReference>
<name>A0A286H431_9ACTN</name>
<feature type="domain" description="Helicase ATP-binding" evidence="2">
    <location>
        <begin position="142"/>
        <end position="322"/>
    </location>
</feature>
<dbReference type="InterPro" id="IPR014001">
    <property type="entry name" value="Helicase_ATP-bd"/>
</dbReference>
<dbReference type="GO" id="GO:0005524">
    <property type="term" value="F:ATP binding"/>
    <property type="evidence" value="ECO:0007669"/>
    <property type="project" value="UniProtKB-KW"/>
</dbReference>
<evidence type="ECO:0000259" key="2">
    <source>
        <dbReference type="PROSITE" id="PS51192"/>
    </source>
</evidence>
<dbReference type="Gene3D" id="3.40.50.300">
    <property type="entry name" value="P-loop containing nucleotide triphosphate hydrolases"/>
    <property type="match status" value="2"/>
</dbReference>
<dbReference type="InterPro" id="IPR006935">
    <property type="entry name" value="Helicase/UvrB_N"/>
</dbReference>
<proteinExistence type="predicted"/>
<evidence type="ECO:0000313" key="4">
    <source>
        <dbReference type="Proteomes" id="UP000219482"/>
    </source>
</evidence>
<dbReference type="Pfam" id="PF04851">
    <property type="entry name" value="ResIII"/>
    <property type="match status" value="1"/>
</dbReference>
<dbReference type="CDD" id="cd18032">
    <property type="entry name" value="DEXHc_RE_I_III_res"/>
    <property type="match status" value="1"/>
</dbReference>
<dbReference type="InterPro" id="IPR001650">
    <property type="entry name" value="Helicase_C-like"/>
</dbReference>
<organism evidence="3 4">
    <name type="scientific">Blastococcus haudaquaticus</name>
    <dbReference type="NCBI Taxonomy" id="1938745"/>
    <lineage>
        <taxon>Bacteria</taxon>
        <taxon>Bacillati</taxon>
        <taxon>Actinomycetota</taxon>
        <taxon>Actinomycetes</taxon>
        <taxon>Geodermatophilales</taxon>
        <taxon>Geodermatophilaceae</taxon>
        <taxon>Blastococcus</taxon>
    </lineage>
</organism>
<dbReference type="GO" id="GO:0009035">
    <property type="term" value="F:type I site-specific deoxyribonuclease activity"/>
    <property type="evidence" value="ECO:0007669"/>
    <property type="project" value="UniProtKB-EC"/>
</dbReference>
<feature type="region of interest" description="Disordered" evidence="1">
    <location>
        <begin position="527"/>
        <end position="598"/>
    </location>
</feature>
<dbReference type="Proteomes" id="UP000219482">
    <property type="component" value="Unassembled WGS sequence"/>
</dbReference>
<dbReference type="InterPro" id="IPR027417">
    <property type="entry name" value="P-loop_NTPase"/>
</dbReference>
<dbReference type="Gene3D" id="3.90.1570.30">
    <property type="match status" value="1"/>
</dbReference>
<gene>
    <name evidence="3" type="ORF">SAMN06272739_3630</name>
</gene>
<dbReference type="GO" id="GO:0009307">
    <property type="term" value="P:DNA restriction-modification system"/>
    <property type="evidence" value="ECO:0007669"/>
    <property type="project" value="UniProtKB-KW"/>
</dbReference>
<dbReference type="PROSITE" id="PS51192">
    <property type="entry name" value="HELICASE_ATP_BIND_1"/>
    <property type="match status" value="1"/>
</dbReference>
<dbReference type="Pfam" id="PF08463">
    <property type="entry name" value="EcoEI_R_C"/>
    <property type="match status" value="1"/>
</dbReference>
<dbReference type="SUPFAM" id="SSF52540">
    <property type="entry name" value="P-loop containing nucleoside triphosphate hydrolases"/>
    <property type="match status" value="1"/>
</dbReference>
<dbReference type="Pfam" id="PF00271">
    <property type="entry name" value="Helicase_C"/>
    <property type="match status" value="1"/>
</dbReference>
<protein>
    <submittedName>
        <fullName evidence="3">Type I restriction enzyme, R subunit</fullName>
    </submittedName>
</protein>
<dbReference type="SMART" id="SM00487">
    <property type="entry name" value="DEXDc"/>
    <property type="match status" value="1"/>
</dbReference>
<dbReference type="Pfam" id="PF04313">
    <property type="entry name" value="HSDR_N"/>
    <property type="match status" value="1"/>
</dbReference>
<sequence length="789" mass="87808">MQADLPGGRLPPPEQRKRRADYVLELEPGLPLIVIEAKRLWAQPGDGIQQAVRYADKLGAPLALSTNGRGWVLYNAVTGLQKDIDSVPTPVEAWDLLVSSRQLGEQAQHYLRSPFNRQHLNADGSVKELRYYQRRAIHEVLCAMAAGQRRLLLVMATGSGKTFTALQLVWKLWNYRRRTQETTGERNFRVLYLADRDILVSDPMRKNFQRVFGDAVVRVSTRDARHSPDIYFATYQGLTTAHPDPDVPADTAETRELLRNYPPDFFDLVIVDECHRGSARADSDWRGILEHFDPAVQLGLTATPVDRGGVDTFEYFGNPICTYSLKDGIEDGFLAPYTIRRVVFDVDADGLEVVEGQRDSNGRLIPAGTYGTRDYERRLRLPDRTQAMARRIVAVIGDTDNRAVVFCVDAAHALTMCEELRNLRPDRTRRDPEWVARIMSAEREKDRLLEQFTDPERDVPQIAVTSSLLSTGVDIEDLKYVVIGRTIGSMAEFKQIIGRGTRLYPEKGKTEFEIMDFVGATRLFRDPTFDGPPLRPPATETVGPDGGLEDGTVETSDEGTLTEPPEPSVTVSEPEPDYRGGGSSDAGEPGSDDAPPQEKFELRGVSVTITSEGFWVHDVSTGQPRLVSYVDWAGERILDRFDEPEALLRAWADPRSRSDVVTFLGSNHIDPVRLAEELGRVGDAEVDTVDQLLHLAWGMPTMTRAERAGRALTAHRAELDAYPEQARAVLSLLLDRYAEAGIEEISAPSVVQVPPLSAIGSPAQIAGRFGGADAWHQARAAVQEWLYIA</sequence>
<dbReference type="PANTHER" id="PTHR47396">
    <property type="entry name" value="TYPE I RESTRICTION ENZYME ECOKI R PROTEIN"/>
    <property type="match status" value="1"/>
</dbReference>
<keyword evidence="4" id="KW-1185">Reference proteome</keyword>
<dbReference type="SMART" id="SM00490">
    <property type="entry name" value="HELICc"/>
    <property type="match status" value="1"/>
</dbReference>
<dbReference type="InterPro" id="IPR050742">
    <property type="entry name" value="Helicase_Restrict-Modif_Enz"/>
</dbReference>
<dbReference type="GO" id="GO:0003677">
    <property type="term" value="F:DNA binding"/>
    <property type="evidence" value="ECO:0007669"/>
    <property type="project" value="UniProtKB-KW"/>
</dbReference>
<reference evidence="4" key="1">
    <citation type="submission" date="2017-09" db="EMBL/GenBank/DDBJ databases">
        <authorList>
            <person name="Varghese N."/>
            <person name="Submissions S."/>
        </authorList>
    </citation>
    <scope>NUCLEOTIDE SEQUENCE [LARGE SCALE GENOMIC DNA]</scope>
    <source>
        <strain evidence="4">DSM 44270</strain>
    </source>
</reference>
<dbReference type="NCBIfam" id="NF046051">
    <property type="entry name" value="restrict_EcoAI"/>
    <property type="match status" value="1"/>
</dbReference>
<evidence type="ECO:0000256" key="1">
    <source>
        <dbReference type="SAM" id="MobiDB-lite"/>
    </source>
</evidence>
<dbReference type="GO" id="GO:0005829">
    <property type="term" value="C:cytosol"/>
    <property type="evidence" value="ECO:0007669"/>
    <property type="project" value="TreeGrafter"/>
</dbReference>
<dbReference type="EMBL" id="OCNK01000004">
    <property type="protein sequence ID" value="SOE02560.1"/>
    <property type="molecule type" value="Genomic_DNA"/>
</dbReference>